<proteinExistence type="predicted"/>
<keyword evidence="2" id="KW-1185">Reference proteome</keyword>
<organism evidence="1 2">
    <name type="scientific">Microscilla marina ATCC 23134</name>
    <dbReference type="NCBI Taxonomy" id="313606"/>
    <lineage>
        <taxon>Bacteria</taxon>
        <taxon>Pseudomonadati</taxon>
        <taxon>Bacteroidota</taxon>
        <taxon>Cytophagia</taxon>
        <taxon>Cytophagales</taxon>
        <taxon>Microscillaceae</taxon>
        <taxon>Microscilla</taxon>
    </lineage>
</organism>
<reference evidence="1 2" key="1">
    <citation type="submission" date="2007-01" db="EMBL/GenBank/DDBJ databases">
        <authorList>
            <person name="Haygood M."/>
            <person name="Podell S."/>
            <person name="Anderson C."/>
            <person name="Hopkinson B."/>
            <person name="Roe K."/>
            <person name="Barbeau K."/>
            <person name="Gaasterland T."/>
            <person name="Ferriera S."/>
            <person name="Johnson J."/>
            <person name="Kravitz S."/>
            <person name="Beeson K."/>
            <person name="Sutton G."/>
            <person name="Rogers Y.-H."/>
            <person name="Friedman R."/>
            <person name="Frazier M."/>
            <person name="Venter J.C."/>
        </authorList>
    </citation>
    <scope>NUCLEOTIDE SEQUENCE [LARGE SCALE GENOMIC DNA]</scope>
    <source>
        <strain evidence="1 2">ATCC 23134</strain>
    </source>
</reference>
<comment type="caution">
    <text evidence="1">The sequence shown here is derived from an EMBL/GenBank/DDBJ whole genome shotgun (WGS) entry which is preliminary data.</text>
</comment>
<protein>
    <submittedName>
        <fullName evidence="1">Uncharacterized protein</fullName>
    </submittedName>
</protein>
<dbReference type="EMBL" id="AAWS01000019">
    <property type="protein sequence ID" value="EAY28018.1"/>
    <property type="molecule type" value="Genomic_DNA"/>
</dbReference>
<accession>A1ZNX9</accession>
<evidence type="ECO:0000313" key="2">
    <source>
        <dbReference type="Proteomes" id="UP000004095"/>
    </source>
</evidence>
<evidence type="ECO:0000313" key="1">
    <source>
        <dbReference type="EMBL" id="EAY28018.1"/>
    </source>
</evidence>
<dbReference type="Proteomes" id="UP000004095">
    <property type="component" value="Unassembled WGS sequence"/>
</dbReference>
<gene>
    <name evidence="1" type="ORF">M23134_02687</name>
</gene>
<name>A1ZNX9_MICM2</name>
<sequence>MAKAQNYTTFKFIAEKDNKVLTIRNSNLNKEAKQVHQSQLAQLFIMKKLDNYNVLIAFAQNPDLFLKRNNDGSLSLTKIPGNDPKPMDFQWTILYAGFPYLVIARASDPSRAIRYDQAQGRFRLDALPQLPNNRSKIAADFRFKIERVLNTF</sequence>
<dbReference type="AlphaFoldDB" id="A1ZNX9"/>